<dbReference type="Pfam" id="PF02492">
    <property type="entry name" value="cobW"/>
    <property type="match status" value="1"/>
</dbReference>
<dbReference type="InterPro" id="IPR051316">
    <property type="entry name" value="Zinc-reg_GTPase_activator"/>
</dbReference>
<gene>
    <name evidence="3" type="ORF">CLPU_4c01560</name>
</gene>
<comment type="caution">
    <text evidence="3">The sequence shown here is derived from an EMBL/GenBank/DDBJ whole genome shotgun (WGS) entry which is preliminary data.</text>
</comment>
<dbReference type="OrthoDB" id="9808822at2"/>
<name>A0A0L0WCH4_GOTPU</name>
<feature type="domain" description="CobW C-terminal" evidence="2">
    <location>
        <begin position="218"/>
        <end position="302"/>
    </location>
</feature>
<evidence type="ECO:0000313" key="4">
    <source>
        <dbReference type="Proteomes" id="UP000037267"/>
    </source>
</evidence>
<dbReference type="EMBL" id="LGSS01000004">
    <property type="protein sequence ID" value="KNF09110.1"/>
    <property type="molecule type" value="Genomic_DNA"/>
</dbReference>
<sequence length="304" mass="34878">MSTNINIISGFLGVGKTTFLKKIIPHMNGKIALIENEFGSVGIDGDLIDDKLPIKEISAGCICCSVIHDFEKAIEELTLSYKPDHILIEPSGVASLSDITKICKKICDSSQLGIKIRHLITIVDISTFDDYFEEFGNFYLDQIRNAHIIFLSHFDEMDDQEVEKVISKIRSNNQSAFILKEEWYSYGGDKIIEILNTIQDCEIDYKKQPVCMPANRVFSTLSVVNPRFFSEAEIEKMLVALKDKEWGFIIRAKGILELNTNQFIHFNFTPQHYHWEYIEGPREPKATIIGCNLNNERILEWFQK</sequence>
<dbReference type="AlphaFoldDB" id="A0A0L0WCH4"/>
<reference evidence="4" key="1">
    <citation type="submission" date="2015-07" db="EMBL/GenBank/DDBJ databases">
        <title>Draft genome sequence of the purine-degrading Gottschalkia purinilyticum DSM 1384 (formerly Clostridium purinilyticum).</title>
        <authorList>
            <person name="Poehlein A."/>
            <person name="Schiel-Bengelsdorf B."/>
            <person name="Bengelsdorf F.R."/>
            <person name="Daniel R."/>
            <person name="Duerre P."/>
        </authorList>
    </citation>
    <scope>NUCLEOTIDE SEQUENCE [LARGE SCALE GENOMIC DNA]</scope>
    <source>
        <strain evidence="4">DSM 1384</strain>
    </source>
</reference>
<dbReference type="GO" id="GO:0005737">
    <property type="term" value="C:cytoplasm"/>
    <property type="evidence" value="ECO:0007669"/>
    <property type="project" value="TreeGrafter"/>
</dbReference>
<evidence type="ECO:0000259" key="1">
    <source>
        <dbReference type="Pfam" id="PF02492"/>
    </source>
</evidence>
<dbReference type="PANTHER" id="PTHR13748:SF62">
    <property type="entry name" value="COBW DOMAIN-CONTAINING PROTEIN"/>
    <property type="match status" value="1"/>
</dbReference>
<organism evidence="3 4">
    <name type="scientific">Gottschalkia purinilytica</name>
    <name type="common">Clostridium purinilyticum</name>
    <dbReference type="NCBI Taxonomy" id="1503"/>
    <lineage>
        <taxon>Bacteria</taxon>
        <taxon>Bacillati</taxon>
        <taxon>Bacillota</taxon>
        <taxon>Tissierellia</taxon>
        <taxon>Tissierellales</taxon>
        <taxon>Gottschalkiaceae</taxon>
        <taxon>Gottschalkia</taxon>
    </lineage>
</organism>
<dbReference type="Gene3D" id="3.40.50.300">
    <property type="entry name" value="P-loop containing nucleotide triphosphate hydrolases"/>
    <property type="match status" value="1"/>
</dbReference>
<accession>A0A0L0WCH4</accession>
<evidence type="ECO:0000313" key="3">
    <source>
        <dbReference type="EMBL" id="KNF09110.1"/>
    </source>
</evidence>
<dbReference type="InterPro" id="IPR003495">
    <property type="entry name" value="CobW/HypB/UreG_nucleotide-bd"/>
</dbReference>
<protein>
    <submittedName>
        <fullName evidence="3">CobW/P47K family protein</fullName>
    </submittedName>
</protein>
<dbReference type="InterPro" id="IPR027417">
    <property type="entry name" value="P-loop_NTPase"/>
</dbReference>
<proteinExistence type="predicted"/>
<dbReference type="SUPFAM" id="SSF90002">
    <property type="entry name" value="Hypothetical protein YjiA, C-terminal domain"/>
    <property type="match status" value="1"/>
</dbReference>
<dbReference type="InterPro" id="IPR011629">
    <property type="entry name" value="CobW-like_C"/>
</dbReference>
<feature type="domain" description="CobW/HypB/UreG nucleotide-binding" evidence="1">
    <location>
        <begin position="5"/>
        <end position="176"/>
    </location>
</feature>
<dbReference type="STRING" id="1503.CLPU_4c01560"/>
<keyword evidence="4" id="KW-1185">Reference proteome</keyword>
<dbReference type="Proteomes" id="UP000037267">
    <property type="component" value="Unassembled WGS sequence"/>
</dbReference>
<dbReference type="PANTHER" id="PTHR13748">
    <property type="entry name" value="COBW-RELATED"/>
    <property type="match status" value="1"/>
</dbReference>
<dbReference type="SUPFAM" id="SSF52540">
    <property type="entry name" value="P-loop containing nucleoside triphosphate hydrolases"/>
    <property type="match status" value="1"/>
</dbReference>
<dbReference type="RefSeq" id="WP_050354680.1">
    <property type="nucleotide sequence ID" value="NZ_LGSS01000004.1"/>
</dbReference>
<dbReference type="CDD" id="cd03112">
    <property type="entry name" value="CobW-like"/>
    <property type="match status" value="1"/>
</dbReference>
<dbReference type="PATRIC" id="fig|1503.3.peg.2384"/>
<dbReference type="Pfam" id="PF07683">
    <property type="entry name" value="CobW_C"/>
    <property type="match status" value="1"/>
</dbReference>
<evidence type="ECO:0000259" key="2">
    <source>
        <dbReference type="Pfam" id="PF07683"/>
    </source>
</evidence>